<evidence type="ECO:0000313" key="5">
    <source>
        <dbReference type="Proteomes" id="UP000240883"/>
    </source>
</evidence>
<dbReference type="InterPro" id="IPR036047">
    <property type="entry name" value="F-box-like_dom_sf"/>
</dbReference>
<dbReference type="PROSITE" id="PS50181">
    <property type="entry name" value="FBOX"/>
    <property type="match status" value="1"/>
</dbReference>
<dbReference type="OrthoDB" id="5279008at2759"/>
<evidence type="ECO:0000259" key="3">
    <source>
        <dbReference type="PROSITE" id="PS50181"/>
    </source>
</evidence>
<keyword evidence="5" id="KW-1185">Reference proteome</keyword>
<evidence type="ECO:0000313" key="4">
    <source>
        <dbReference type="EMBL" id="PSN74497.1"/>
    </source>
</evidence>
<feature type="compositionally biased region" description="Acidic residues" evidence="1">
    <location>
        <begin position="455"/>
        <end position="471"/>
    </location>
</feature>
<dbReference type="InterPro" id="IPR001810">
    <property type="entry name" value="F-box_dom"/>
</dbReference>
<organism evidence="4 5">
    <name type="scientific">Corynespora cassiicola Philippines</name>
    <dbReference type="NCBI Taxonomy" id="1448308"/>
    <lineage>
        <taxon>Eukaryota</taxon>
        <taxon>Fungi</taxon>
        <taxon>Dikarya</taxon>
        <taxon>Ascomycota</taxon>
        <taxon>Pezizomycotina</taxon>
        <taxon>Dothideomycetes</taxon>
        <taxon>Pleosporomycetidae</taxon>
        <taxon>Pleosporales</taxon>
        <taxon>Corynesporascaceae</taxon>
        <taxon>Corynespora</taxon>
    </lineage>
</organism>
<proteinExistence type="predicted"/>
<name>A0A2T2PA21_CORCC</name>
<dbReference type="Proteomes" id="UP000240883">
    <property type="component" value="Unassembled WGS sequence"/>
</dbReference>
<feature type="region of interest" description="Disordered" evidence="1">
    <location>
        <begin position="448"/>
        <end position="471"/>
    </location>
</feature>
<evidence type="ECO:0000256" key="1">
    <source>
        <dbReference type="SAM" id="MobiDB-lite"/>
    </source>
</evidence>
<feature type="chain" id="PRO_5015673722" description="F-box domain-containing protein" evidence="2">
    <location>
        <begin position="18"/>
        <end position="471"/>
    </location>
</feature>
<dbReference type="EMBL" id="KZ678128">
    <property type="protein sequence ID" value="PSN74497.1"/>
    <property type="molecule type" value="Genomic_DNA"/>
</dbReference>
<feature type="signal peptide" evidence="2">
    <location>
        <begin position="1"/>
        <end position="17"/>
    </location>
</feature>
<dbReference type="Pfam" id="PF00646">
    <property type="entry name" value="F-box"/>
    <property type="match status" value="1"/>
</dbReference>
<feature type="domain" description="F-box" evidence="3">
    <location>
        <begin position="1"/>
        <end position="50"/>
    </location>
</feature>
<sequence length="471" mass="52152">MASILSIPLELLVLISSHLTTPELGSLRCTCRQIETSLFDNFAKEFFAKKQFMLTPLSLQALIDISNHPSLSKQVKHVIIGTDQYSPAPFVGGLDAVATRRWQEGYLEQLALVDSGADSEMLAKAFSNLPNLNTVGIRDFVSRGRPRDGNAFWSSYGNPTVLQKTGLRMKMSSDYGMYAGNYRGRFASRLFLTLLRALAHANRTPPTVEVHLRETQDGVQDYAFVIPYSTPELESVLQGLQSLLLTVNIGAGAGGSFLVTSPGVHLRKFLRKASNISHLRLNFQDEQHPGDGQRDLFQWLAKPTGVHPGSTSQTASADEDDEPVRLSQLRRLDIGMVHISLQDLLGVIVKFATTLEALHLWKVTLSSKSTIKENLWVKFFATLSRIPQLKLKHIFVGAAKQFCMDSCQRVSFSIPQQKAGMSVELKGQNALEAAGKIADQNVIVEWPQPVVHDDSDSDEDMDEDEGDEDDI</sequence>
<accession>A0A2T2PA21</accession>
<keyword evidence="2" id="KW-0732">Signal</keyword>
<gene>
    <name evidence="4" type="ORF">BS50DRAFT_567333</name>
</gene>
<protein>
    <recommendedName>
        <fullName evidence="3">F-box domain-containing protein</fullName>
    </recommendedName>
</protein>
<evidence type="ECO:0000256" key="2">
    <source>
        <dbReference type="SAM" id="SignalP"/>
    </source>
</evidence>
<dbReference type="SUPFAM" id="SSF81383">
    <property type="entry name" value="F-box domain"/>
    <property type="match status" value="1"/>
</dbReference>
<reference evidence="4 5" key="1">
    <citation type="journal article" date="2018" name="Front. Microbiol.">
        <title>Genome-Wide Analysis of Corynespora cassiicola Leaf Fall Disease Putative Effectors.</title>
        <authorList>
            <person name="Lopez D."/>
            <person name="Ribeiro S."/>
            <person name="Label P."/>
            <person name="Fumanal B."/>
            <person name="Venisse J.S."/>
            <person name="Kohler A."/>
            <person name="de Oliveira R.R."/>
            <person name="Labutti K."/>
            <person name="Lipzen A."/>
            <person name="Lail K."/>
            <person name="Bauer D."/>
            <person name="Ohm R.A."/>
            <person name="Barry K.W."/>
            <person name="Spatafora J."/>
            <person name="Grigoriev I.V."/>
            <person name="Martin F.M."/>
            <person name="Pujade-Renaud V."/>
        </authorList>
    </citation>
    <scope>NUCLEOTIDE SEQUENCE [LARGE SCALE GENOMIC DNA]</scope>
    <source>
        <strain evidence="4 5">Philippines</strain>
    </source>
</reference>
<dbReference type="STRING" id="1448308.A0A2T2PA21"/>
<dbReference type="AlphaFoldDB" id="A0A2T2PA21"/>